<keyword evidence="4" id="KW-1185">Reference proteome</keyword>
<name>A0A0C3QJ84_9AGAM</name>
<gene>
    <name evidence="3" type="ORF">M407DRAFT_18856</name>
</gene>
<feature type="domain" description="TNase-like" evidence="2">
    <location>
        <begin position="1"/>
        <end position="129"/>
    </location>
</feature>
<dbReference type="GO" id="GO:0005829">
    <property type="term" value="C:cytosol"/>
    <property type="evidence" value="ECO:0007669"/>
    <property type="project" value="TreeGrafter"/>
</dbReference>
<dbReference type="InterPro" id="IPR035437">
    <property type="entry name" value="SNase_OB-fold_sf"/>
</dbReference>
<dbReference type="STRING" id="1051891.A0A0C3QJ84"/>
<dbReference type="HOGENOM" id="CLU_530602_0_0_1"/>
<dbReference type="GO" id="GO:0003723">
    <property type="term" value="F:RNA binding"/>
    <property type="evidence" value="ECO:0007669"/>
    <property type="project" value="TreeGrafter"/>
</dbReference>
<organism evidence="3 4">
    <name type="scientific">Tulasnella calospora MUT 4182</name>
    <dbReference type="NCBI Taxonomy" id="1051891"/>
    <lineage>
        <taxon>Eukaryota</taxon>
        <taxon>Fungi</taxon>
        <taxon>Dikarya</taxon>
        <taxon>Basidiomycota</taxon>
        <taxon>Agaricomycotina</taxon>
        <taxon>Agaricomycetes</taxon>
        <taxon>Cantharellales</taxon>
        <taxon>Tulasnellaceae</taxon>
        <taxon>Tulasnella</taxon>
    </lineage>
</organism>
<dbReference type="GO" id="GO:0004518">
    <property type="term" value="F:nuclease activity"/>
    <property type="evidence" value="ECO:0007669"/>
    <property type="project" value="TreeGrafter"/>
</dbReference>
<feature type="region of interest" description="Disordered" evidence="1">
    <location>
        <begin position="1"/>
        <end position="21"/>
    </location>
</feature>
<dbReference type="GO" id="GO:0006402">
    <property type="term" value="P:mRNA catabolic process"/>
    <property type="evidence" value="ECO:0007669"/>
    <property type="project" value="TreeGrafter"/>
</dbReference>
<dbReference type="InterPro" id="IPR016071">
    <property type="entry name" value="Staphylococal_nuclease_OB-fold"/>
</dbReference>
<reference evidence="3 4" key="1">
    <citation type="submission" date="2014-04" db="EMBL/GenBank/DDBJ databases">
        <authorList>
            <consortium name="DOE Joint Genome Institute"/>
            <person name="Kuo A."/>
            <person name="Girlanda M."/>
            <person name="Perotto S."/>
            <person name="Kohler A."/>
            <person name="Nagy L.G."/>
            <person name="Floudas D."/>
            <person name="Copeland A."/>
            <person name="Barry K.W."/>
            <person name="Cichocki N."/>
            <person name="Veneault-Fourrey C."/>
            <person name="LaButti K."/>
            <person name="Lindquist E.A."/>
            <person name="Lipzen A."/>
            <person name="Lundell T."/>
            <person name="Morin E."/>
            <person name="Murat C."/>
            <person name="Sun H."/>
            <person name="Tunlid A."/>
            <person name="Henrissat B."/>
            <person name="Grigoriev I.V."/>
            <person name="Hibbett D.S."/>
            <person name="Martin F."/>
            <person name="Nordberg H.P."/>
            <person name="Cantor M.N."/>
            <person name="Hua S.X."/>
        </authorList>
    </citation>
    <scope>NUCLEOTIDE SEQUENCE [LARGE SCALE GENOMIC DNA]</scope>
    <source>
        <strain evidence="3 4">MUT 4182</strain>
    </source>
</reference>
<dbReference type="Gene3D" id="2.40.50.90">
    <property type="match status" value="3"/>
</dbReference>
<dbReference type="Proteomes" id="UP000054248">
    <property type="component" value="Unassembled WGS sequence"/>
</dbReference>
<sequence length="514" mass="55480">NLQLAGIKVPRAGGREGEAGEPFGEEAKAFVEFRLLQRPVTVTLLSVPPPPAASFGSLSSDNAAPAAATTFIGTCIHAQGGNIAEPLTGAGLAKVLEWHAGMLSNYGGLEALKAAEKSAKEKRLKLHGTAAQPSTGPQKSAGPAGPSQRTEFEGQVIRIWSGDQISVWDDVAGKDRRLQLSSVRGPRANDPKQAGYAAEAKEFLRKKLIGQTVTIKVDFVRPAEGEFESRDCATITLQGQKTSVAEQLIARGLATAVRHRRDDENRSPDYDKLIAAEQAAASDSKGLHSGKDVTAPRIVNVSETQVKANQFLPGYKRAGKIPAVVDYVAAGSRFKLLFTRDNQNITFVLSGIRAPRTARNPSDKAEPCAEESSQFSTRRYLQRDVEVHIEAVDKTGGFIGTLYLTKPDKTVENAAVALAQEGLAFVHHHSAESLPWSKQLFDAEASAKAAKRGVWKHYVEEAEVEVVEQDAGALKTQYIDVIISDVRTSPQFGFSVQILNNEGMRCCGSLLFRR</sequence>
<proteinExistence type="predicted"/>
<protein>
    <recommendedName>
        <fullName evidence="2">TNase-like domain-containing protein</fullName>
    </recommendedName>
</protein>
<evidence type="ECO:0000313" key="4">
    <source>
        <dbReference type="Proteomes" id="UP000054248"/>
    </source>
</evidence>
<dbReference type="AlphaFoldDB" id="A0A0C3QJ84"/>
<dbReference type="Pfam" id="PF00565">
    <property type="entry name" value="SNase"/>
    <property type="match status" value="3"/>
</dbReference>
<evidence type="ECO:0000259" key="2">
    <source>
        <dbReference type="PROSITE" id="PS50830"/>
    </source>
</evidence>
<dbReference type="FunFam" id="2.40.50.90:FF:000001">
    <property type="entry name" value="Staphylococcal nuclease domain-containing protein"/>
    <property type="match status" value="1"/>
</dbReference>
<feature type="domain" description="TNase-like" evidence="2">
    <location>
        <begin position="150"/>
        <end position="290"/>
    </location>
</feature>
<evidence type="ECO:0000256" key="1">
    <source>
        <dbReference type="SAM" id="MobiDB-lite"/>
    </source>
</evidence>
<reference evidence="4" key="2">
    <citation type="submission" date="2015-01" db="EMBL/GenBank/DDBJ databases">
        <title>Evolutionary Origins and Diversification of the Mycorrhizal Mutualists.</title>
        <authorList>
            <consortium name="DOE Joint Genome Institute"/>
            <consortium name="Mycorrhizal Genomics Consortium"/>
            <person name="Kohler A."/>
            <person name="Kuo A."/>
            <person name="Nagy L.G."/>
            <person name="Floudas D."/>
            <person name="Copeland A."/>
            <person name="Barry K.W."/>
            <person name="Cichocki N."/>
            <person name="Veneault-Fourrey C."/>
            <person name="LaButti K."/>
            <person name="Lindquist E.A."/>
            <person name="Lipzen A."/>
            <person name="Lundell T."/>
            <person name="Morin E."/>
            <person name="Murat C."/>
            <person name="Riley R."/>
            <person name="Ohm R."/>
            <person name="Sun H."/>
            <person name="Tunlid A."/>
            <person name="Henrissat B."/>
            <person name="Grigoriev I.V."/>
            <person name="Hibbett D.S."/>
            <person name="Martin F."/>
        </authorList>
    </citation>
    <scope>NUCLEOTIDE SEQUENCE [LARGE SCALE GENOMIC DNA]</scope>
    <source>
        <strain evidence="4">MUT 4182</strain>
    </source>
</reference>
<feature type="non-terminal residue" evidence="3">
    <location>
        <position position="1"/>
    </location>
</feature>
<dbReference type="EMBL" id="KN822956">
    <property type="protein sequence ID" value="KIO32295.1"/>
    <property type="molecule type" value="Genomic_DNA"/>
</dbReference>
<dbReference type="GO" id="GO:0005634">
    <property type="term" value="C:nucleus"/>
    <property type="evidence" value="ECO:0007669"/>
    <property type="project" value="TreeGrafter"/>
</dbReference>
<dbReference type="PANTHER" id="PTHR12302">
    <property type="entry name" value="EBNA2 BINDING PROTEIN P100"/>
    <property type="match status" value="1"/>
</dbReference>
<evidence type="ECO:0000313" key="3">
    <source>
        <dbReference type="EMBL" id="KIO32295.1"/>
    </source>
</evidence>
<dbReference type="SMART" id="SM00318">
    <property type="entry name" value="SNc"/>
    <property type="match status" value="3"/>
</dbReference>
<feature type="domain" description="TNase-like" evidence="2">
    <location>
        <begin position="319"/>
        <end position="457"/>
    </location>
</feature>
<feature type="region of interest" description="Disordered" evidence="1">
    <location>
        <begin position="122"/>
        <end position="150"/>
    </location>
</feature>
<dbReference type="SUPFAM" id="SSF50199">
    <property type="entry name" value="Staphylococcal nuclease"/>
    <property type="match status" value="3"/>
</dbReference>
<dbReference type="PROSITE" id="PS50830">
    <property type="entry name" value="TNASE_3"/>
    <property type="match status" value="3"/>
</dbReference>
<accession>A0A0C3QJ84</accession>
<dbReference type="PANTHER" id="PTHR12302:SF2">
    <property type="entry name" value="STAPHYLOCOCCAL NUCLEASE DOMAIN-CONTAINING PROTEIN 1"/>
    <property type="match status" value="1"/>
</dbReference>
<dbReference type="OrthoDB" id="10023235at2759"/>